<gene>
    <name evidence="2" type="ORF">MPSYJ_41790</name>
</gene>
<dbReference type="KEGG" id="mpsc:MPSYJ_41790"/>
<keyword evidence="1" id="KW-0472">Membrane</keyword>
<evidence type="ECO:0008006" key="4">
    <source>
        <dbReference type="Google" id="ProtNLM"/>
    </source>
</evidence>
<dbReference type="Proteomes" id="UP000466514">
    <property type="component" value="Chromosome"/>
</dbReference>
<dbReference type="RefSeq" id="WP_246228749.1">
    <property type="nucleotide sequence ID" value="NZ_AP022574.1"/>
</dbReference>
<accession>A0A7I7MEU8</accession>
<keyword evidence="1" id="KW-1133">Transmembrane helix</keyword>
<evidence type="ECO:0000313" key="2">
    <source>
        <dbReference type="EMBL" id="BBX70718.1"/>
    </source>
</evidence>
<proteinExistence type="predicted"/>
<sequence length="120" mass="12873">MGTDLDMILRRIIMLICAVAAVIGIAGLLTPVSVSPQRQVISCGTAVAPDLSQARIQEAPVTQNARQDGDLVVRPDYTALCRQELDDRRLGTLSLAAVGALAVIVALSMELRQRRRHADA</sequence>
<feature type="transmembrane region" description="Helical" evidence="1">
    <location>
        <begin position="12"/>
        <end position="32"/>
    </location>
</feature>
<name>A0A7I7MEU8_9MYCO</name>
<organism evidence="2 3">
    <name type="scientific">Mycolicibacterium psychrotolerans</name>
    <dbReference type="NCBI Taxonomy" id="216929"/>
    <lineage>
        <taxon>Bacteria</taxon>
        <taxon>Bacillati</taxon>
        <taxon>Actinomycetota</taxon>
        <taxon>Actinomycetes</taxon>
        <taxon>Mycobacteriales</taxon>
        <taxon>Mycobacteriaceae</taxon>
        <taxon>Mycolicibacterium</taxon>
    </lineage>
</organism>
<keyword evidence="3" id="KW-1185">Reference proteome</keyword>
<protein>
    <recommendedName>
        <fullName evidence="4">Aminopeptidase</fullName>
    </recommendedName>
</protein>
<evidence type="ECO:0000313" key="3">
    <source>
        <dbReference type="Proteomes" id="UP000466514"/>
    </source>
</evidence>
<dbReference type="EMBL" id="AP022574">
    <property type="protein sequence ID" value="BBX70718.1"/>
    <property type="molecule type" value="Genomic_DNA"/>
</dbReference>
<feature type="transmembrane region" description="Helical" evidence="1">
    <location>
        <begin position="90"/>
        <end position="109"/>
    </location>
</feature>
<evidence type="ECO:0000256" key="1">
    <source>
        <dbReference type="SAM" id="Phobius"/>
    </source>
</evidence>
<reference evidence="2 3" key="1">
    <citation type="journal article" date="2019" name="Emerg. Microbes Infect.">
        <title>Comprehensive subspecies identification of 175 nontuberculous mycobacteria species based on 7547 genomic profiles.</title>
        <authorList>
            <person name="Matsumoto Y."/>
            <person name="Kinjo T."/>
            <person name="Motooka D."/>
            <person name="Nabeya D."/>
            <person name="Jung N."/>
            <person name="Uechi K."/>
            <person name="Horii T."/>
            <person name="Iida T."/>
            <person name="Fujita J."/>
            <person name="Nakamura S."/>
        </authorList>
    </citation>
    <scope>NUCLEOTIDE SEQUENCE [LARGE SCALE GENOMIC DNA]</scope>
    <source>
        <strain evidence="2 3">JCM 13323</strain>
    </source>
</reference>
<keyword evidence="1" id="KW-0812">Transmembrane</keyword>
<dbReference type="AlphaFoldDB" id="A0A7I7MEU8"/>